<accession>A0AB34IC15</accession>
<feature type="compositionally biased region" description="Basic residues" evidence="2">
    <location>
        <begin position="526"/>
        <end position="537"/>
    </location>
</feature>
<evidence type="ECO:0000313" key="5">
    <source>
        <dbReference type="Proteomes" id="UP001515480"/>
    </source>
</evidence>
<evidence type="ECO:0000313" key="4">
    <source>
        <dbReference type="EMBL" id="KAL1495404.1"/>
    </source>
</evidence>
<feature type="region of interest" description="Disordered" evidence="2">
    <location>
        <begin position="497"/>
        <end position="537"/>
    </location>
</feature>
<reference evidence="4 5" key="1">
    <citation type="journal article" date="2024" name="Science">
        <title>Giant polyketide synthase enzymes in the biosynthesis of giant marine polyether toxins.</title>
        <authorList>
            <person name="Fallon T.R."/>
            <person name="Shende V.V."/>
            <person name="Wierzbicki I.H."/>
            <person name="Pendleton A.L."/>
            <person name="Watervoot N.F."/>
            <person name="Auber R.P."/>
            <person name="Gonzalez D.J."/>
            <person name="Wisecaver J.H."/>
            <person name="Moore B.S."/>
        </authorList>
    </citation>
    <scope>NUCLEOTIDE SEQUENCE [LARGE SCALE GENOMIC DNA]</scope>
    <source>
        <strain evidence="4 5">12B1</strain>
    </source>
</reference>
<feature type="region of interest" description="Disordered" evidence="2">
    <location>
        <begin position="229"/>
        <end position="287"/>
    </location>
</feature>
<sequence>MRGAPLPPPRPWRAPHTRGAPPPQSSTSATWRRVSSSPPSLGTPPRFFLYDSPPLNHSRLLRCAGDAWRYDDSAAEVPMLRLLARHPARTLDPSSASLFILAVLPHLSHAVRSCGGDAHAARMDAAAAALRASPHFRKRGGADHLVVTNSFRLAALGALREAMANGSVAWFELPSGARMGPHRVHELATWRCTVVIPYLSNPYCPSVASYRHNSSSSSFHSLSPSSPSSSSSSSLSSSSSSSSSLSSSSLSSSSSSSSSLSSSSPSLSSSSPSPSSSSSSPSSLSPSPRASIFFQGSVEAGRSVRAAVLRLRTYPGADIANASRERILAVARGGTDPLVPRRYSPLGTALRMANADFCLVPKGDTPTSSRLYSALACGCVPLIVSNDFKPHQPFPHVLPPSRHFWNLGLPKLASHANASEALRVPRPLWIREAQFIAGPAKQLDVKLRGPAGLAAHLPRLRRALEDLSVDLLYDAPGSRVAHNLLMEWKATCGGDERGELRLTRPQGRGDARARPEKTISKEGGRGRGRLQPRRQIR</sequence>
<feature type="compositionally biased region" description="Basic and acidic residues" evidence="2">
    <location>
        <begin position="497"/>
        <end position="525"/>
    </location>
</feature>
<evidence type="ECO:0000259" key="3">
    <source>
        <dbReference type="Pfam" id="PF03016"/>
    </source>
</evidence>
<dbReference type="GO" id="GO:0016757">
    <property type="term" value="F:glycosyltransferase activity"/>
    <property type="evidence" value="ECO:0007669"/>
    <property type="project" value="InterPro"/>
</dbReference>
<dbReference type="InterPro" id="IPR004263">
    <property type="entry name" value="Exostosin"/>
</dbReference>
<feature type="region of interest" description="Disordered" evidence="2">
    <location>
        <begin position="1"/>
        <end position="45"/>
    </location>
</feature>
<organism evidence="4 5">
    <name type="scientific">Prymnesium parvum</name>
    <name type="common">Toxic golden alga</name>
    <dbReference type="NCBI Taxonomy" id="97485"/>
    <lineage>
        <taxon>Eukaryota</taxon>
        <taxon>Haptista</taxon>
        <taxon>Haptophyta</taxon>
        <taxon>Prymnesiophyceae</taxon>
        <taxon>Prymnesiales</taxon>
        <taxon>Prymnesiaceae</taxon>
        <taxon>Prymnesium</taxon>
    </lineage>
</organism>
<comment type="caution">
    <text evidence="4">The sequence shown here is derived from an EMBL/GenBank/DDBJ whole genome shotgun (WGS) entry which is preliminary data.</text>
</comment>
<protein>
    <recommendedName>
        <fullName evidence="3">Exostosin GT47 domain-containing protein</fullName>
    </recommendedName>
</protein>
<feature type="compositionally biased region" description="Polar residues" evidence="2">
    <location>
        <begin position="25"/>
        <end position="40"/>
    </location>
</feature>
<dbReference type="PANTHER" id="PTHR11062">
    <property type="entry name" value="EXOSTOSIN HEPARAN SULFATE GLYCOSYLTRANSFERASE -RELATED"/>
    <property type="match status" value="1"/>
</dbReference>
<gene>
    <name evidence="4" type="ORF">AB1Y20_016772</name>
</gene>
<dbReference type="AlphaFoldDB" id="A0AB34IC15"/>
<evidence type="ECO:0000256" key="2">
    <source>
        <dbReference type="SAM" id="MobiDB-lite"/>
    </source>
</evidence>
<comment type="similarity">
    <text evidence="1">Belongs to the glycosyltransferase 47 family.</text>
</comment>
<feature type="domain" description="Exostosin GT47" evidence="3">
    <location>
        <begin position="237"/>
        <end position="390"/>
    </location>
</feature>
<dbReference type="Proteomes" id="UP001515480">
    <property type="component" value="Unassembled WGS sequence"/>
</dbReference>
<dbReference type="EMBL" id="JBGBPQ010000032">
    <property type="protein sequence ID" value="KAL1495404.1"/>
    <property type="molecule type" value="Genomic_DNA"/>
</dbReference>
<dbReference type="InterPro" id="IPR040911">
    <property type="entry name" value="Exostosin_GT47"/>
</dbReference>
<dbReference type="Pfam" id="PF03016">
    <property type="entry name" value="Exostosin_GT47"/>
    <property type="match status" value="1"/>
</dbReference>
<evidence type="ECO:0000256" key="1">
    <source>
        <dbReference type="ARBA" id="ARBA00010271"/>
    </source>
</evidence>
<feature type="compositionally biased region" description="Pro residues" evidence="2">
    <location>
        <begin position="1"/>
        <end position="12"/>
    </location>
</feature>
<name>A0AB34IC15_PRYPA</name>
<keyword evidence="5" id="KW-1185">Reference proteome</keyword>
<proteinExistence type="inferred from homology"/>